<keyword evidence="5" id="KW-1185">Reference proteome</keyword>
<dbReference type="InterPro" id="IPR011990">
    <property type="entry name" value="TPR-like_helical_dom_sf"/>
</dbReference>
<name>A0A6L7GUL7_9ACTN</name>
<feature type="domain" description="HTH luxR-type" evidence="3">
    <location>
        <begin position="937"/>
        <end position="1002"/>
    </location>
</feature>
<dbReference type="PROSITE" id="PS00622">
    <property type="entry name" value="HTH_LUXR_1"/>
    <property type="match status" value="1"/>
</dbReference>
<protein>
    <submittedName>
        <fullName evidence="4">AAA family ATPase</fullName>
    </submittedName>
</protein>
<evidence type="ECO:0000313" key="4">
    <source>
        <dbReference type="EMBL" id="MXP23636.1"/>
    </source>
</evidence>
<dbReference type="GO" id="GO:0004016">
    <property type="term" value="F:adenylate cyclase activity"/>
    <property type="evidence" value="ECO:0007669"/>
    <property type="project" value="TreeGrafter"/>
</dbReference>
<dbReference type="SMART" id="SM00421">
    <property type="entry name" value="HTH_LUXR"/>
    <property type="match status" value="1"/>
</dbReference>
<evidence type="ECO:0000313" key="5">
    <source>
        <dbReference type="Proteomes" id="UP000475545"/>
    </source>
</evidence>
<evidence type="ECO:0000256" key="2">
    <source>
        <dbReference type="ARBA" id="ARBA00022840"/>
    </source>
</evidence>
<accession>A0A6L7GUL7</accession>
<evidence type="ECO:0000259" key="3">
    <source>
        <dbReference type="PROSITE" id="PS50043"/>
    </source>
</evidence>
<keyword evidence="2" id="KW-0067">ATP-binding</keyword>
<sequence>MANAITARPLAPCCLMVTATPVATTAAPGGAGEFGFWAFSRLSRTRMCREGSTPQCLGGRSVGQRDISGIRSSAMRSARVSAPALMERGDELDTVAEVLDRAAAGDGQTVVIRGPAGIGKTSLLDAVVAHRPEQVRPCRHRGRDSEAGQPFAAMVGLLDQAVFDTDPTEFRGASALALPLFFEGKRTDVQEFQLHHGLHWLTVSLSEQSPLLLAVDDAQLADPQSLRFLRYLADRLAGQRIALVVAVRTGTPVRPELDELIAAADIRLEPKPLTQTAMRDLAATISGLDDGTVDTVLEVLAQRTGGNPFYVCELARHLAMEDGRLDGVPATVVESTNRRLDTVGIAARSIAVAAATLGESASLPDMVELARIPAAEATSAIDELIASELLDPADPRRFRHPLLRDAVSGTVPPGHRLDLALRAAQLNSTRHPVQAAEHLLQAAQLAPFGHAWAARTLVTAATIASGQGGSDRAIAYLTLALGESLDIPTEIAIRHQLGRLYDEAKDPQALNHLRRAWELSGGLADGPAIDIVEAYATALFHAACLEQAGEVCRTTLAAVDTTRDPSWLRLEAAALNAEAISRRNRGRPAELVSVVRDAATPAQRSVLAHVAWDAAVRGTSDHREVADLARHAIGGTALISEAGPASPVFIYAGSALSWAGEYQEVDEFATAGIAAAVGSGSLVGIAYATALRAGNAVYRGAIDQAETDAHRVLDELAHVDPMCFAMTVGWQLEVAVERETCADALAMLALYGLDGELPDIGTIDTLLLSRARLFAALGDHERALADLAEVGERGRRSAYLNPVASPWRSMTAVLRARDGTLDTRCRAMLSAELAEARSYGAPRAIGQALLARAQVYPEEAVTNLREAVAIVGPSQAALIAAEALVELGAAPGAGDVAERRDLLRSGMDAAHRCGSWRVVSRAMSALRATGARPRRPQLTGLQALTPQERRVAQLAATDIGNRDIAEQLFLTRRTVELHLTHAYRKLRISGRAELRDALARGAG</sequence>
<keyword evidence="1" id="KW-0547">Nucleotide-binding</keyword>
<dbReference type="PROSITE" id="PS50043">
    <property type="entry name" value="HTH_LUXR_2"/>
    <property type="match status" value="1"/>
</dbReference>
<dbReference type="Proteomes" id="UP000475545">
    <property type="component" value="Unassembled WGS sequence"/>
</dbReference>
<dbReference type="GO" id="GO:0005524">
    <property type="term" value="F:ATP binding"/>
    <property type="evidence" value="ECO:0007669"/>
    <property type="project" value="UniProtKB-KW"/>
</dbReference>
<dbReference type="Gene3D" id="1.10.10.10">
    <property type="entry name" value="Winged helix-like DNA-binding domain superfamily/Winged helix DNA-binding domain"/>
    <property type="match status" value="1"/>
</dbReference>
<dbReference type="Gene3D" id="3.40.50.300">
    <property type="entry name" value="P-loop containing nucleotide triphosphate hydrolases"/>
    <property type="match status" value="1"/>
</dbReference>
<dbReference type="GO" id="GO:0006355">
    <property type="term" value="P:regulation of DNA-templated transcription"/>
    <property type="evidence" value="ECO:0007669"/>
    <property type="project" value="InterPro"/>
</dbReference>
<dbReference type="SUPFAM" id="SSF52540">
    <property type="entry name" value="P-loop containing nucleoside triphosphate hydrolases"/>
    <property type="match status" value="1"/>
</dbReference>
<dbReference type="Pfam" id="PF13191">
    <property type="entry name" value="AAA_16"/>
    <property type="match status" value="1"/>
</dbReference>
<dbReference type="InterPro" id="IPR016032">
    <property type="entry name" value="Sig_transdc_resp-reg_C-effctor"/>
</dbReference>
<dbReference type="PANTHER" id="PTHR16305:SF35">
    <property type="entry name" value="TRANSCRIPTIONAL ACTIVATOR DOMAIN"/>
    <property type="match status" value="1"/>
</dbReference>
<dbReference type="PANTHER" id="PTHR16305">
    <property type="entry name" value="TESTICULAR SOLUBLE ADENYLYL CYCLASE"/>
    <property type="match status" value="1"/>
</dbReference>
<dbReference type="InterPro" id="IPR027417">
    <property type="entry name" value="P-loop_NTPase"/>
</dbReference>
<gene>
    <name evidence="4" type="ORF">GIY30_20055</name>
</gene>
<dbReference type="Pfam" id="PF00196">
    <property type="entry name" value="GerE"/>
    <property type="match status" value="1"/>
</dbReference>
<dbReference type="SUPFAM" id="SSF46894">
    <property type="entry name" value="C-terminal effector domain of the bipartite response regulators"/>
    <property type="match status" value="1"/>
</dbReference>
<dbReference type="AlphaFoldDB" id="A0A6L7GUL7"/>
<dbReference type="InterPro" id="IPR041664">
    <property type="entry name" value="AAA_16"/>
</dbReference>
<dbReference type="GO" id="GO:0003677">
    <property type="term" value="F:DNA binding"/>
    <property type="evidence" value="ECO:0007669"/>
    <property type="project" value="InterPro"/>
</dbReference>
<comment type="caution">
    <text evidence="4">The sequence shown here is derived from an EMBL/GenBank/DDBJ whole genome shotgun (WGS) entry which is preliminary data.</text>
</comment>
<dbReference type="GO" id="GO:0005737">
    <property type="term" value="C:cytoplasm"/>
    <property type="evidence" value="ECO:0007669"/>
    <property type="project" value="TreeGrafter"/>
</dbReference>
<dbReference type="EMBL" id="WMBR01000006">
    <property type="protein sequence ID" value="MXP23636.1"/>
    <property type="molecule type" value="Genomic_DNA"/>
</dbReference>
<dbReference type="InterPro" id="IPR036388">
    <property type="entry name" value="WH-like_DNA-bd_sf"/>
</dbReference>
<organism evidence="4 5">
    <name type="scientific">Gordonia mangrovi</name>
    <dbReference type="NCBI Taxonomy" id="2665643"/>
    <lineage>
        <taxon>Bacteria</taxon>
        <taxon>Bacillati</taxon>
        <taxon>Actinomycetota</taxon>
        <taxon>Actinomycetes</taxon>
        <taxon>Mycobacteriales</taxon>
        <taxon>Gordoniaceae</taxon>
        <taxon>Gordonia</taxon>
    </lineage>
</organism>
<reference evidence="4 5" key="1">
    <citation type="submission" date="2019-11" db="EMBL/GenBank/DDBJ databases">
        <title>Gordonia sp. nov., a novel actinobacterium isolated from mangrove soil in Hainan.</title>
        <authorList>
            <person name="Huang X."/>
            <person name="Xie Y."/>
            <person name="Chu X."/>
            <person name="Xiao K."/>
        </authorList>
    </citation>
    <scope>NUCLEOTIDE SEQUENCE [LARGE SCALE GENOMIC DNA]</scope>
    <source>
        <strain evidence="4 5">HNM0687</strain>
    </source>
</reference>
<dbReference type="CDD" id="cd06170">
    <property type="entry name" value="LuxR_C_like"/>
    <property type="match status" value="1"/>
</dbReference>
<evidence type="ECO:0000256" key="1">
    <source>
        <dbReference type="ARBA" id="ARBA00022741"/>
    </source>
</evidence>
<dbReference type="Gene3D" id="1.25.40.10">
    <property type="entry name" value="Tetratricopeptide repeat domain"/>
    <property type="match status" value="1"/>
</dbReference>
<dbReference type="PRINTS" id="PR00038">
    <property type="entry name" value="HTHLUXR"/>
</dbReference>
<dbReference type="InterPro" id="IPR000792">
    <property type="entry name" value="Tscrpt_reg_LuxR_C"/>
</dbReference>
<proteinExistence type="predicted"/>